<dbReference type="Pfam" id="PF04564">
    <property type="entry name" value="U-box"/>
    <property type="match status" value="1"/>
</dbReference>
<dbReference type="GO" id="GO:0016567">
    <property type="term" value="P:protein ubiquitination"/>
    <property type="evidence" value="ECO:0007669"/>
    <property type="project" value="InterPro"/>
</dbReference>
<reference evidence="2" key="2">
    <citation type="submission" date="2024-10" db="UniProtKB">
        <authorList>
            <consortium name="EnsemblProtists"/>
        </authorList>
    </citation>
    <scope>IDENTIFICATION</scope>
</reference>
<dbReference type="InterPro" id="IPR003613">
    <property type="entry name" value="Ubox_domain"/>
</dbReference>
<dbReference type="HOGENOM" id="CLU_114384_0_1_1"/>
<sequence length="122" mass="13941">MAYALKDHDSRLVKMLAEHDESITEMLERRDKGMREYAASEAALALELEPPADFICPITAEAMRDPVMAGDGHAYERIAIERWLAIRSTSPLTGKALENTGVFPNHMLRRQIREWQERSRST</sequence>
<dbReference type="InterPro" id="IPR013083">
    <property type="entry name" value="Znf_RING/FYVE/PHD"/>
</dbReference>
<proteinExistence type="predicted"/>
<dbReference type="KEGG" id="ehx:EMIHUDRAFT_108117"/>
<dbReference type="PaxDb" id="2903-EOD03734"/>
<dbReference type="EnsemblProtists" id="EOD03734">
    <property type="protein sequence ID" value="EOD03734"/>
    <property type="gene ID" value="EMIHUDRAFT_108117"/>
</dbReference>
<organism evidence="2 3">
    <name type="scientific">Emiliania huxleyi (strain CCMP1516)</name>
    <dbReference type="NCBI Taxonomy" id="280463"/>
    <lineage>
        <taxon>Eukaryota</taxon>
        <taxon>Haptista</taxon>
        <taxon>Haptophyta</taxon>
        <taxon>Prymnesiophyceae</taxon>
        <taxon>Isochrysidales</taxon>
        <taxon>Noelaerhabdaceae</taxon>
        <taxon>Emiliania</taxon>
    </lineage>
</organism>
<keyword evidence="3" id="KW-1185">Reference proteome</keyword>
<dbReference type="AlphaFoldDB" id="A0A0D3HXJ9"/>
<dbReference type="RefSeq" id="XP_005756163.1">
    <property type="nucleotide sequence ID" value="XM_005756106.1"/>
</dbReference>
<name>A0A0D3HXJ9_EMIH1</name>
<dbReference type="SUPFAM" id="SSF57850">
    <property type="entry name" value="RING/U-box"/>
    <property type="match status" value="1"/>
</dbReference>
<dbReference type="PANTHER" id="PTHR46573:SF1">
    <property type="entry name" value="WD REPEAT, SAM AND U-BOX DOMAIN-CONTAINING PROTEIN 1"/>
    <property type="match status" value="1"/>
</dbReference>
<dbReference type="PROSITE" id="PS51698">
    <property type="entry name" value="U_BOX"/>
    <property type="match status" value="1"/>
</dbReference>
<evidence type="ECO:0000313" key="3">
    <source>
        <dbReference type="Proteomes" id="UP000013827"/>
    </source>
</evidence>
<protein>
    <recommendedName>
        <fullName evidence="1">U-box domain-containing protein</fullName>
    </recommendedName>
</protein>
<dbReference type="GeneID" id="17249939"/>
<reference evidence="3" key="1">
    <citation type="journal article" date="2013" name="Nature">
        <title>Pan genome of the phytoplankton Emiliania underpins its global distribution.</title>
        <authorList>
            <person name="Read B.A."/>
            <person name="Kegel J."/>
            <person name="Klute M.J."/>
            <person name="Kuo A."/>
            <person name="Lefebvre S.C."/>
            <person name="Maumus F."/>
            <person name="Mayer C."/>
            <person name="Miller J."/>
            <person name="Monier A."/>
            <person name="Salamov A."/>
            <person name="Young J."/>
            <person name="Aguilar M."/>
            <person name="Claverie J.M."/>
            <person name="Frickenhaus S."/>
            <person name="Gonzalez K."/>
            <person name="Herman E.K."/>
            <person name="Lin Y.C."/>
            <person name="Napier J."/>
            <person name="Ogata H."/>
            <person name="Sarno A.F."/>
            <person name="Shmutz J."/>
            <person name="Schroeder D."/>
            <person name="de Vargas C."/>
            <person name="Verret F."/>
            <person name="von Dassow P."/>
            <person name="Valentin K."/>
            <person name="Van de Peer Y."/>
            <person name="Wheeler G."/>
            <person name="Dacks J.B."/>
            <person name="Delwiche C.F."/>
            <person name="Dyhrman S.T."/>
            <person name="Glockner G."/>
            <person name="John U."/>
            <person name="Richards T."/>
            <person name="Worden A.Z."/>
            <person name="Zhang X."/>
            <person name="Grigoriev I.V."/>
            <person name="Allen A.E."/>
            <person name="Bidle K."/>
            <person name="Borodovsky M."/>
            <person name="Bowler C."/>
            <person name="Brownlee C."/>
            <person name="Cock J.M."/>
            <person name="Elias M."/>
            <person name="Gladyshev V.N."/>
            <person name="Groth M."/>
            <person name="Guda C."/>
            <person name="Hadaegh A."/>
            <person name="Iglesias-Rodriguez M.D."/>
            <person name="Jenkins J."/>
            <person name="Jones B.M."/>
            <person name="Lawson T."/>
            <person name="Leese F."/>
            <person name="Lindquist E."/>
            <person name="Lobanov A."/>
            <person name="Lomsadze A."/>
            <person name="Malik S.B."/>
            <person name="Marsh M.E."/>
            <person name="Mackinder L."/>
            <person name="Mock T."/>
            <person name="Mueller-Roeber B."/>
            <person name="Pagarete A."/>
            <person name="Parker M."/>
            <person name="Probert I."/>
            <person name="Quesneville H."/>
            <person name="Raines C."/>
            <person name="Rensing S.A."/>
            <person name="Riano-Pachon D.M."/>
            <person name="Richier S."/>
            <person name="Rokitta S."/>
            <person name="Shiraiwa Y."/>
            <person name="Soanes D.M."/>
            <person name="van der Giezen M."/>
            <person name="Wahlund T.M."/>
            <person name="Williams B."/>
            <person name="Wilson W."/>
            <person name="Wolfe G."/>
            <person name="Wurch L.L."/>
        </authorList>
    </citation>
    <scope>NUCLEOTIDE SEQUENCE</scope>
</reference>
<dbReference type="PANTHER" id="PTHR46573">
    <property type="entry name" value="WD REPEAT, SAM AND U-BOX DOMAIN-CONTAINING PROTEIN 1"/>
    <property type="match status" value="1"/>
</dbReference>
<dbReference type="GO" id="GO:0004842">
    <property type="term" value="F:ubiquitin-protein transferase activity"/>
    <property type="evidence" value="ECO:0007669"/>
    <property type="project" value="InterPro"/>
</dbReference>
<accession>A0A0D3HXJ9</accession>
<dbReference type="CDD" id="cd16655">
    <property type="entry name" value="RING-Ubox_WDSUB1-like"/>
    <property type="match status" value="1"/>
</dbReference>
<feature type="domain" description="U-box" evidence="1">
    <location>
        <begin position="49"/>
        <end position="122"/>
    </location>
</feature>
<dbReference type="Gene3D" id="3.30.40.10">
    <property type="entry name" value="Zinc/RING finger domain, C3HC4 (zinc finger)"/>
    <property type="match status" value="1"/>
</dbReference>
<dbReference type="STRING" id="2903.R1D4U6"/>
<dbReference type="Proteomes" id="UP000013827">
    <property type="component" value="Unassembled WGS sequence"/>
</dbReference>
<dbReference type="SMART" id="SM00504">
    <property type="entry name" value="Ubox"/>
    <property type="match status" value="1"/>
</dbReference>
<evidence type="ECO:0000313" key="2">
    <source>
        <dbReference type="EnsemblProtists" id="EOD03734"/>
    </source>
</evidence>
<evidence type="ECO:0000259" key="1">
    <source>
        <dbReference type="PROSITE" id="PS51698"/>
    </source>
</evidence>
<dbReference type="InterPro" id="IPR052085">
    <property type="entry name" value="WD-SAM-U-box"/>
</dbReference>
<dbReference type="eggNOG" id="ENOG502SAM9">
    <property type="taxonomic scope" value="Eukaryota"/>
</dbReference>